<dbReference type="Proteomes" id="UP000218334">
    <property type="component" value="Unassembled WGS sequence"/>
</dbReference>
<dbReference type="EMBL" id="KZ293539">
    <property type="protein sequence ID" value="PBK58518.1"/>
    <property type="molecule type" value="Genomic_DNA"/>
</dbReference>
<name>A0A2H3AXK6_9AGAR</name>
<dbReference type="AlphaFoldDB" id="A0A2H3AXK6"/>
<evidence type="ECO:0000313" key="2">
    <source>
        <dbReference type="Proteomes" id="UP000218334"/>
    </source>
</evidence>
<feature type="non-terminal residue" evidence="1">
    <location>
        <position position="173"/>
    </location>
</feature>
<accession>A0A2H3AXK6</accession>
<proteinExistence type="predicted"/>
<evidence type="ECO:0000313" key="1">
    <source>
        <dbReference type="EMBL" id="PBK58518.1"/>
    </source>
</evidence>
<reference evidence="2" key="1">
    <citation type="journal article" date="2017" name="Nat. Ecol. Evol.">
        <title>Genome expansion and lineage-specific genetic innovations in the forest pathogenic fungi Armillaria.</title>
        <authorList>
            <person name="Sipos G."/>
            <person name="Prasanna A.N."/>
            <person name="Walter M.C."/>
            <person name="O'Connor E."/>
            <person name="Balint B."/>
            <person name="Krizsan K."/>
            <person name="Kiss B."/>
            <person name="Hess J."/>
            <person name="Varga T."/>
            <person name="Slot J."/>
            <person name="Riley R."/>
            <person name="Boka B."/>
            <person name="Rigling D."/>
            <person name="Barry K."/>
            <person name="Lee J."/>
            <person name="Mihaltcheva S."/>
            <person name="LaButti K."/>
            <person name="Lipzen A."/>
            <person name="Waldron R."/>
            <person name="Moloney N.M."/>
            <person name="Sperisen C."/>
            <person name="Kredics L."/>
            <person name="Vagvoelgyi C."/>
            <person name="Patrignani A."/>
            <person name="Fitzpatrick D."/>
            <person name="Nagy I."/>
            <person name="Doyle S."/>
            <person name="Anderson J.B."/>
            <person name="Grigoriev I.V."/>
            <person name="Gueldener U."/>
            <person name="Muensterkoetter M."/>
            <person name="Nagy L.G."/>
        </authorList>
    </citation>
    <scope>NUCLEOTIDE SEQUENCE [LARGE SCALE GENOMIC DNA]</scope>
    <source>
        <strain evidence="2">28-4</strain>
    </source>
</reference>
<sequence length="173" mass="19584">MARVPIDGIFQAVSAMRKRAEVEMTYRSRDPEELSRKDETGIQISFKLGDWIKGKNRGPARSCRYWINTAKAKGAWNEPHLLKPSPFMADSDVLDYEAAWPEQKGKRMAGYALHLLERVRETDVWKIVHVSRALSSGNSSAQFKAAVVPLLIQTIQESLVAFGCWGMAQAFWK</sequence>
<gene>
    <name evidence="1" type="ORF">ARMSODRAFT_1035598</name>
</gene>
<organism evidence="1 2">
    <name type="scientific">Armillaria solidipes</name>
    <dbReference type="NCBI Taxonomy" id="1076256"/>
    <lineage>
        <taxon>Eukaryota</taxon>
        <taxon>Fungi</taxon>
        <taxon>Dikarya</taxon>
        <taxon>Basidiomycota</taxon>
        <taxon>Agaricomycotina</taxon>
        <taxon>Agaricomycetes</taxon>
        <taxon>Agaricomycetidae</taxon>
        <taxon>Agaricales</taxon>
        <taxon>Marasmiineae</taxon>
        <taxon>Physalacriaceae</taxon>
        <taxon>Armillaria</taxon>
    </lineage>
</organism>
<keyword evidence="2" id="KW-1185">Reference proteome</keyword>
<protein>
    <submittedName>
        <fullName evidence="1">Uncharacterized protein</fullName>
    </submittedName>
</protein>
<dbReference type="STRING" id="1076256.A0A2H3AXK6"/>